<dbReference type="PANTHER" id="PTHR33217:SF8">
    <property type="entry name" value="MUTATOR FAMILY TRANSPOSASE"/>
    <property type="match status" value="1"/>
</dbReference>
<proteinExistence type="inferred from homology"/>
<evidence type="ECO:0000313" key="8">
    <source>
        <dbReference type="Proteomes" id="UP000253975"/>
    </source>
</evidence>
<keyword evidence="4 6" id="KW-0238">DNA-binding</keyword>
<reference evidence="7 8" key="1">
    <citation type="journal article" date="2018" name="Elife">
        <title>Discovery and characterization of a prevalent human gut bacterial enzyme sufficient for the inactivation of a family of plant toxins.</title>
        <authorList>
            <person name="Koppel N."/>
            <person name="Bisanz J.E."/>
            <person name="Pandelia M.E."/>
            <person name="Turnbaugh P.J."/>
            <person name="Balskus E.P."/>
        </authorList>
    </citation>
    <scope>NUCLEOTIDE SEQUENCE [LARGE SCALE GENOMIC DNA]</scope>
    <source>
        <strain evidence="7 8">OB21 GAM31</strain>
    </source>
</reference>
<evidence type="ECO:0000313" key="7">
    <source>
        <dbReference type="EMBL" id="RDB54234.1"/>
    </source>
</evidence>
<dbReference type="PANTHER" id="PTHR33217">
    <property type="entry name" value="TRANSPOSASE FOR INSERTION SEQUENCE ELEMENT IS1081"/>
    <property type="match status" value="1"/>
</dbReference>
<comment type="caution">
    <text evidence="7">The sequence shown here is derived from an EMBL/GenBank/DDBJ whole genome shotgun (WGS) entry which is preliminary data.</text>
</comment>
<evidence type="ECO:0000256" key="1">
    <source>
        <dbReference type="ARBA" id="ARBA00002190"/>
    </source>
</evidence>
<keyword evidence="3 6" id="KW-0815">Transposition</keyword>
<name>A0A369L3V5_9ACTN</name>
<evidence type="ECO:0000256" key="3">
    <source>
        <dbReference type="ARBA" id="ARBA00022578"/>
    </source>
</evidence>
<sequence length="194" mass="21973">MQETEGAHHWMGVFDELRQRGVEDVLFVSMDGVSGLADGLRAIFPDAVAQRCLVHLVRNSCKYVPSKDMKAFCRDARAFYGAPSLSACRAAFADFSEAWARYPGAVATWERSMAEVERLFSYGPDVRRVMYTTNAVESVNASFRKVVRRGCFPDEDAVMKLLYLRVKELYSRWGEGCHQPGWARVRNQLLCDEG</sequence>
<dbReference type="Pfam" id="PF00872">
    <property type="entry name" value="Transposase_mut"/>
    <property type="match status" value="1"/>
</dbReference>
<evidence type="ECO:0000256" key="5">
    <source>
        <dbReference type="ARBA" id="ARBA00023172"/>
    </source>
</evidence>
<dbReference type="AlphaFoldDB" id="A0A369L3V5"/>
<organism evidence="7 8">
    <name type="scientific">Slackia isoflavoniconvertens</name>
    <dbReference type="NCBI Taxonomy" id="572010"/>
    <lineage>
        <taxon>Bacteria</taxon>
        <taxon>Bacillati</taxon>
        <taxon>Actinomycetota</taxon>
        <taxon>Coriobacteriia</taxon>
        <taxon>Eggerthellales</taxon>
        <taxon>Eggerthellaceae</taxon>
        <taxon>Slackia</taxon>
    </lineage>
</organism>
<accession>A0A369L3V5</accession>
<dbReference type="Proteomes" id="UP000253975">
    <property type="component" value="Unassembled WGS sequence"/>
</dbReference>
<dbReference type="GO" id="GO:0006313">
    <property type="term" value="P:DNA transposition"/>
    <property type="evidence" value="ECO:0007669"/>
    <property type="project" value="UniProtKB-UniRule"/>
</dbReference>
<keyword evidence="5 6" id="KW-0233">DNA recombination</keyword>
<dbReference type="GO" id="GO:0004803">
    <property type="term" value="F:transposase activity"/>
    <property type="evidence" value="ECO:0007669"/>
    <property type="project" value="UniProtKB-UniRule"/>
</dbReference>
<evidence type="ECO:0000256" key="2">
    <source>
        <dbReference type="ARBA" id="ARBA00010961"/>
    </source>
</evidence>
<comment type="similarity">
    <text evidence="2 6">Belongs to the transposase mutator family.</text>
</comment>
<dbReference type="EMBL" id="PPTO01000052">
    <property type="protein sequence ID" value="RDB54234.1"/>
    <property type="molecule type" value="Genomic_DNA"/>
</dbReference>
<comment type="function">
    <text evidence="1 6">Required for the transposition of the insertion element.</text>
</comment>
<keyword evidence="6" id="KW-0814">Transposable element</keyword>
<dbReference type="InterPro" id="IPR001207">
    <property type="entry name" value="Transposase_mutator"/>
</dbReference>
<evidence type="ECO:0000256" key="6">
    <source>
        <dbReference type="RuleBase" id="RU365089"/>
    </source>
</evidence>
<protein>
    <recommendedName>
        <fullName evidence="6">Mutator family transposase</fullName>
    </recommendedName>
</protein>
<evidence type="ECO:0000256" key="4">
    <source>
        <dbReference type="ARBA" id="ARBA00023125"/>
    </source>
</evidence>
<gene>
    <name evidence="7" type="ORF">C1881_10610</name>
</gene>
<feature type="non-terminal residue" evidence="7">
    <location>
        <position position="194"/>
    </location>
</feature>
<dbReference type="GO" id="GO:0003677">
    <property type="term" value="F:DNA binding"/>
    <property type="evidence" value="ECO:0007669"/>
    <property type="project" value="UniProtKB-UniRule"/>
</dbReference>